<name>A0A6V7TU15_MELEN</name>
<keyword evidence="3" id="KW-0479">Metal-binding</keyword>
<evidence type="ECO:0000256" key="2">
    <source>
        <dbReference type="ARBA" id="ARBA00013081"/>
    </source>
</evidence>
<keyword evidence="4" id="KW-0378">Hydrolase</keyword>
<evidence type="ECO:0000256" key="7">
    <source>
        <dbReference type="ARBA" id="ARBA00047761"/>
    </source>
</evidence>
<protein>
    <recommendedName>
        <fullName evidence="2">protein-serine/threonine phosphatase</fullName>
        <ecNumber evidence="2">3.1.3.16</ecNumber>
    </recommendedName>
</protein>
<comment type="cofactor">
    <cofactor evidence="1">
        <name>Mn(2+)</name>
        <dbReference type="ChEBI" id="CHEBI:29035"/>
    </cofactor>
</comment>
<evidence type="ECO:0000256" key="5">
    <source>
        <dbReference type="ARBA" id="ARBA00022912"/>
    </source>
</evidence>
<dbReference type="OrthoDB" id="1930084at2759"/>
<dbReference type="SUPFAM" id="SSF56300">
    <property type="entry name" value="Metallo-dependent phosphatases"/>
    <property type="match status" value="1"/>
</dbReference>
<dbReference type="Gene3D" id="3.60.21.10">
    <property type="match status" value="1"/>
</dbReference>
<sequence>MWGIFNIAFSQMPIAGLVGGRILCMHGGLSPDLTSLDQLRQIPRGWYDPPNNRGITMDLLWADPDPRIKGWQTSPRLQLSVWRRRHSSIDLPC</sequence>
<dbReference type="PRINTS" id="PR00114">
    <property type="entry name" value="STPHPHTASE"/>
</dbReference>
<comment type="catalytic activity">
    <reaction evidence="7">
        <text>O-phospho-L-seryl-[protein] + H2O = L-seryl-[protein] + phosphate</text>
        <dbReference type="Rhea" id="RHEA:20629"/>
        <dbReference type="Rhea" id="RHEA-COMP:9863"/>
        <dbReference type="Rhea" id="RHEA-COMP:11604"/>
        <dbReference type="ChEBI" id="CHEBI:15377"/>
        <dbReference type="ChEBI" id="CHEBI:29999"/>
        <dbReference type="ChEBI" id="CHEBI:43474"/>
        <dbReference type="ChEBI" id="CHEBI:83421"/>
        <dbReference type="EC" id="3.1.3.16"/>
    </reaction>
</comment>
<evidence type="ECO:0000256" key="4">
    <source>
        <dbReference type="ARBA" id="ARBA00022801"/>
    </source>
</evidence>
<proteinExistence type="predicted"/>
<dbReference type="InterPro" id="IPR006186">
    <property type="entry name" value="Ser/Thr-sp_prot-phosphatase"/>
</dbReference>
<gene>
    <name evidence="10" type="ORF">MENT_LOCUS3751</name>
</gene>
<evidence type="ECO:0000256" key="1">
    <source>
        <dbReference type="ARBA" id="ARBA00001936"/>
    </source>
</evidence>
<dbReference type="InterPro" id="IPR050341">
    <property type="entry name" value="PP1_catalytic_subunit"/>
</dbReference>
<dbReference type="InterPro" id="IPR004843">
    <property type="entry name" value="Calcineurin-like_PHP"/>
</dbReference>
<dbReference type="EC" id="3.1.3.16" evidence="2"/>
<comment type="catalytic activity">
    <reaction evidence="8">
        <text>O-phospho-L-threonyl-[protein] + H2O = L-threonyl-[protein] + phosphate</text>
        <dbReference type="Rhea" id="RHEA:47004"/>
        <dbReference type="Rhea" id="RHEA-COMP:11060"/>
        <dbReference type="Rhea" id="RHEA-COMP:11605"/>
        <dbReference type="ChEBI" id="CHEBI:15377"/>
        <dbReference type="ChEBI" id="CHEBI:30013"/>
        <dbReference type="ChEBI" id="CHEBI:43474"/>
        <dbReference type="ChEBI" id="CHEBI:61977"/>
        <dbReference type="EC" id="3.1.3.16"/>
    </reaction>
</comment>
<evidence type="ECO:0000256" key="8">
    <source>
        <dbReference type="ARBA" id="ARBA00048336"/>
    </source>
</evidence>
<keyword evidence="5" id="KW-0904">Protein phosphatase</keyword>
<evidence type="ECO:0000313" key="11">
    <source>
        <dbReference type="Proteomes" id="UP000580250"/>
    </source>
</evidence>
<dbReference type="PANTHER" id="PTHR11668:SF300">
    <property type="entry name" value="SERINE_THREONINE-PROTEIN PHOSPHATASE"/>
    <property type="match status" value="1"/>
</dbReference>
<keyword evidence="6" id="KW-0464">Manganese</keyword>
<evidence type="ECO:0000259" key="9">
    <source>
        <dbReference type="Pfam" id="PF00149"/>
    </source>
</evidence>
<evidence type="ECO:0000256" key="6">
    <source>
        <dbReference type="ARBA" id="ARBA00023211"/>
    </source>
</evidence>
<feature type="domain" description="Calcineurin-like phosphoesterase" evidence="9">
    <location>
        <begin position="2"/>
        <end position="66"/>
    </location>
</feature>
<evidence type="ECO:0000313" key="10">
    <source>
        <dbReference type="EMBL" id="CAD2132670.1"/>
    </source>
</evidence>
<dbReference type="EMBL" id="CAJEWN010000012">
    <property type="protein sequence ID" value="CAD2132670.1"/>
    <property type="molecule type" value="Genomic_DNA"/>
</dbReference>
<evidence type="ECO:0000256" key="3">
    <source>
        <dbReference type="ARBA" id="ARBA00022723"/>
    </source>
</evidence>
<dbReference type="Proteomes" id="UP000580250">
    <property type="component" value="Unassembled WGS sequence"/>
</dbReference>
<organism evidence="10 11">
    <name type="scientific">Meloidogyne enterolobii</name>
    <name type="common">Root-knot nematode worm</name>
    <name type="synonym">Meloidogyne mayaguensis</name>
    <dbReference type="NCBI Taxonomy" id="390850"/>
    <lineage>
        <taxon>Eukaryota</taxon>
        <taxon>Metazoa</taxon>
        <taxon>Ecdysozoa</taxon>
        <taxon>Nematoda</taxon>
        <taxon>Chromadorea</taxon>
        <taxon>Rhabditida</taxon>
        <taxon>Tylenchina</taxon>
        <taxon>Tylenchomorpha</taxon>
        <taxon>Tylenchoidea</taxon>
        <taxon>Meloidogynidae</taxon>
        <taxon>Meloidogyninae</taxon>
        <taxon>Meloidogyne</taxon>
    </lineage>
</organism>
<dbReference type="PANTHER" id="PTHR11668">
    <property type="entry name" value="SERINE/THREONINE PROTEIN PHOSPHATASE"/>
    <property type="match status" value="1"/>
</dbReference>
<dbReference type="AlphaFoldDB" id="A0A6V7TU15"/>
<dbReference type="GO" id="GO:0005737">
    <property type="term" value="C:cytoplasm"/>
    <property type="evidence" value="ECO:0007669"/>
    <property type="project" value="TreeGrafter"/>
</dbReference>
<dbReference type="InterPro" id="IPR029052">
    <property type="entry name" value="Metallo-depent_PP-like"/>
</dbReference>
<comment type="caution">
    <text evidence="10">The sequence shown here is derived from an EMBL/GenBank/DDBJ whole genome shotgun (WGS) entry which is preliminary data.</text>
</comment>
<dbReference type="GO" id="GO:0004722">
    <property type="term" value="F:protein serine/threonine phosphatase activity"/>
    <property type="evidence" value="ECO:0007669"/>
    <property type="project" value="UniProtKB-EC"/>
</dbReference>
<accession>A0A6V7TU15</accession>
<reference evidence="10 11" key="1">
    <citation type="submission" date="2020-08" db="EMBL/GenBank/DDBJ databases">
        <authorList>
            <person name="Koutsovoulos G."/>
            <person name="Danchin GJ E."/>
        </authorList>
    </citation>
    <scope>NUCLEOTIDE SEQUENCE [LARGE SCALE GENOMIC DNA]</scope>
</reference>
<dbReference type="Pfam" id="PF00149">
    <property type="entry name" value="Metallophos"/>
    <property type="match status" value="1"/>
</dbReference>
<dbReference type="GO" id="GO:0046872">
    <property type="term" value="F:metal ion binding"/>
    <property type="evidence" value="ECO:0007669"/>
    <property type="project" value="UniProtKB-KW"/>
</dbReference>
<dbReference type="GO" id="GO:0005634">
    <property type="term" value="C:nucleus"/>
    <property type="evidence" value="ECO:0007669"/>
    <property type="project" value="TreeGrafter"/>
</dbReference>